<evidence type="ECO:0000313" key="4">
    <source>
        <dbReference type="Proteomes" id="UP000028487"/>
    </source>
</evidence>
<dbReference type="GO" id="GO:0004519">
    <property type="term" value="F:endonuclease activity"/>
    <property type="evidence" value="ECO:0007669"/>
    <property type="project" value="InterPro"/>
</dbReference>
<sequence>MAKVIEGIRYAERVVAGEIVSGELVRLACQRFLDDLAHGEERGISFSEPRAQHILNFYKFVPHVKGALTGKPIELMDWHVFILINIFGFVRPLINEQTGETVLRNDGSGRPVMVRRYRTAYNEVARKNAKSTLSSGIGLYMTGADSEGGAEVYSAATTRDQARIVFEDAKNMIKQARPTLGRLFAFNKLAIYQEQSASKFEPLSSDANNLDGLNIHCGIVDELHAHKTRDVWDVLETATGARLQSLLFGITTAGFNKEGICYELRDYTVKVLRGQVPDDTFFGIIYTLDKEDDPFDETVWQKANPGLGICKRWDDLRRLAKKAKEQVSARHNFFTKHMNLWVTAESAWMDMLKWDDCDPVPPPHELKTYPMWVGVDLANKIDICAAVKVWQGNNGHVHADFKFWLPEDRIERCSRQMAELYRKWGEMGVLTLTDGEVVDHTQIKEELQHWVAGENLKEIGFDPWSATQFSRALAEEGLPLIEVSQTVRNLSEAMKSLEALVYSGQFHHNSHPVMNWMMSNVTAKPDKNDNIFPNKSTPEAKIDGPVALFTAMSRLLVNGGEQPESLSDVLMARGLRAL</sequence>
<evidence type="ECO:0000313" key="3">
    <source>
        <dbReference type="EMBL" id="CDH00372.1"/>
    </source>
</evidence>
<proteinExistence type="predicted"/>
<dbReference type="InterPro" id="IPR046461">
    <property type="entry name" value="TerL_ATPase"/>
</dbReference>
<dbReference type="EMBL" id="CBSV010000066">
    <property type="protein sequence ID" value="CDH00372.1"/>
    <property type="molecule type" value="Genomic_DNA"/>
</dbReference>
<name>A0A077NDT0_XENBV</name>
<accession>A0A077NDT0</accession>
<feature type="domain" description="Terminase large subunit-like endonuclease" evidence="2">
    <location>
        <begin position="276"/>
        <end position="556"/>
    </location>
</feature>
<organism evidence="3 4">
    <name type="scientific">Xenorhabdus bovienii str. feltiae Moldova</name>
    <dbReference type="NCBI Taxonomy" id="1398200"/>
    <lineage>
        <taxon>Bacteria</taxon>
        <taxon>Pseudomonadati</taxon>
        <taxon>Pseudomonadota</taxon>
        <taxon>Gammaproteobacteria</taxon>
        <taxon>Enterobacterales</taxon>
        <taxon>Morganellaceae</taxon>
        <taxon>Xenorhabdus</taxon>
    </lineage>
</organism>
<dbReference type="Pfam" id="PF03354">
    <property type="entry name" value="TerL_ATPase"/>
    <property type="match status" value="1"/>
</dbReference>
<gene>
    <name evidence="3" type="ORF">XBFM1_1580014</name>
</gene>
<evidence type="ECO:0000259" key="2">
    <source>
        <dbReference type="Pfam" id="PF20441"/>
    </source>
</evidence>
<dbReference type="Gene3D" id="3.40.50.300">
    <property type="entry name" value="P-loop containing nucleotide triphosphate hydrolases"/>
    <property type="match status" value="1"/>
</dbReference>
<dbReference type="InterPro" id="IPR005021">
    <property type="entry name" value="Terminase_largesu-like"/>
</dbReference>
<protein>
    <submittedName>
        <fullName evidence="3">Putative phage terminase, large subunit</fullName>
    </submittedName>
</protein>
<dbReference type="Pfam" id="PF20441">
    <property type="entry name" value="TerL_nuclease"/>
    <property type="match status" value="1"/>
</dbReference>
<dbReference type="RefSeq" id="WP_038223385.1">
    <property type="nucleotide sequence ID" value="NZ_CAWLWD010000140.1"/>
</dbReference>
<evidence type="ECO:0000259" key="1">
    <source>
        <dbReference type="Pfam" id="PF03354"/>
    </source>
</evidence>
<dbReference type="HOGENOM" id="CLU_026632_6_2_6"/>
<reference evidence="3" key="1">
    <citation type="submission" date="2013-07" db="EMBL/GenBank/DDBJ databases">
        <title>Sub-species coevolution in mutualistic symbiosis.</title>
        <authorList>
            <person name="Murfin K."/>
            <person name="Klassen J."/>
            <person name="Lee M."/>
            <person name="Forst S."/>
            <person name="Stock P."/>
            <person name="Goodrich-Blair H."/>
        </authorList>
    </citation>
    <scope>NUCLEOTIDE SEQUENCE [LARGE SCALE GENOMIC DNA]</scope>
    <source>
        <strain evidence="3">Feltiae Moldova</strain>
    </source>
</reference>
<comment type="caution">
    <text evidence="3">The sequence shown here is derived from an EMBL/GenBank/DDBJ whole genome shotgun (WGS) entry which is preliminary data.</text>
</comment>
<dbReference type="InterPro" id="IPR027417">
    <property type="entry name" value="P-loop_NTPase"/>
</dbReference>
<feature type="domain" description="Terminase large subunit-like ATPase" evidence="1">
    <location>
        <begin position="112"/>
        <end position="268"/>
    </location>
</feature>
<dbReference type="Proteomes" id="UP000028487">
    <property type="component" value="Unassembled WGS sequence"/>
</dbReference>
<dbReference type="AlphaFoldDB" id="A0A077NDT0"/>
<dbReference type="InterPro" id="IPR046462">
    <property type="entry name" value="TerL_nuclease"/>
</dbReference>
<dbReference type="PANTHER" id="PTHR41287">
    <property type="match status" value="1"/>
</dbReference>
<dbReference type="PANTHER" id="PTHR41287:SF1">
    <property type="entry name" value="PROTEIN YMFN"/>
    <property type="match status" value="1"/>
</dbReference>